<accession>A0ABT0MCD3</accession>
<keyword evidence="1" id="KW-1133">Transmembrane helix</keyword>
<feature type="transmembrane region" description="Helical" evidence="1">
    <location>
        <begin position="87"/>
        <end position="105"/>
    </location>
</feature>
<proteinExistence type="predicted"/>
<evidence type="ECO:0008006" key="4">
    <source>
        <dbReference type="Google" id="ProtNLM"/>
    </source>
</evidence>
<dbReference type="Proteomes" id="UP001203004">
    <property type="component" value="Unassembled WGS sequence"/>
</dbReference>
<gene>
    <name evidence="2" type="ORF">M3N64_11495</name>
</gene>
<dbReference type="RefSeq" id="WP_249102342.1">
    <property type="nucleotide sequence ID" value="NZ_JAMAST010000017.1"/>
</dbReference>
<protein>
    <recommendedName>
        <fullName evidence="4">DUF2178 domain-containing protein</fullName>
    </recommendedName>
</protein>
<dbReference type="EMBL" id="JAMAST010000017">
    <property type="protein sequence ID" value="MCL1632542.1"/>
    <property type="molecule type" value="Genomic_DNA"/>
</dbReference>
<evidence type="ECO:0000313" key="2">
    <source>
        <dbReference type="EMBL" id="MCL1632542.1"/>
    </source>
</evidence>
<comment type="caution">
    <text evidence="2">The sequence shown here is derived from an EMBL/GenBank/DDBJ whole genome shotgun (WGS) entry which is preliminary data.</text>
</comment>
<evidence type="ECO:0000256" key="1">
    <source>
        <dbReference type="SAM" id="Phobius"/>
    </source>
</evidence>
<evidence type="ECO:0000313" key="3">
    <source>
        <dbReference type="Proteomes" id="UP001203004"/>
    </source>
</evidence>
<keyword evidence="1" id="KW-0472">Membrane</keyword>
<keyword evidence="3" id="KW-1185">Reference proteome</keyword>
<organism evidence="2 3">
    <name type="scientific">Sporolactobacillus mangiferae</name>
    <dbReference type="NCBI Taxonomy" id="2940498"/>
    <lineage>
        <taxon>Bacteria</taxon>
        <taxon>Bacillati</taxon>
        <taxon>Bacillota</taxon>
        <taxon>Bacilli</taxon>
        <taxon>Bacillales</taxon>
        <taxon>Sporolactobacillaceae</taxon>
        <taxon>Sporolactobacillus</taxon>
    </lineage>
</organism>
<feature type="transmembrane region" description="Helical" evidence="1">
    <location>
        <begin position="35"/>
        <end position="56"/>
    </location>
</feature>
<keyword evidence="1" id="KW-0812">Transmembrane</keyword>
<feature type="transmembrane region" description="Helical" evidence="1">
    <location>
        <begin position="111"/>
        <end position="136"/>
    </location>
</feature>
<sequence length="140" mass="16083">MRIYHKRNFAEGLFFGVLFLSLIIITVIGHKELSFSEIALGSLSLLISISFIMRSLSKKSSAKDLRDEKDERNRLIEYKVAMIFEKIVWNTSLILTIIFAVLFAVTKYSWLIWPLLGSAILFNVGFVILLLGSIYFERNS</sequence>
<feature type="transmembrane region" description="Helical" evidence="1">
    <location>
        <begin position="12"/>
        <end position="29"/>
    </location>
</feature>
<reference evidence="2 3" key="1">
    <citation type="submission" date="2022-05" db="EMBL/GenBank/DDBJ databases">
        <title>Sporolactobacillus sp nov CPB3-1, isolated from tree bark (Mangifera indica L.).</title>
        <authorList>
            <person name="Phuengjayaem S."/>
            <person name="Tanasupawat S."/>
        </authorList>
    </citation>
    <scope>NUCLEOTIDE SEQUENCE [LARGE SCALE GENOMIC DNA]</scope>
    <source>
        <strain evidence="2 3">CPB3-1</strain>
    </source>
</reference>
<name>A0ABT0MCD3_9BACL</name>